<dbReference type="Pfam" id="PF18962">
    <property type="entry name" value="Por_Secre_tail"/>
    <property type="match status" value="1"/>
</dbReference>
<accession>A0A838ZUF3</accession>
<evidence type="ECO:0000313" key="4">
    <source>
        <dbReference type="EMBL" id="MBA5630582.1"/>
    </source>
</evidence>
<dbReference type="InterPro" id="IPR011055">
    <property type="entry name" value="Dup_hybrid_motif"/>
</dbReference>
<evidence type="ECO:0000313" key="5">
    <source>
        <dbReference type="Proteomes" id="UP000552241"/>
    </source>
</evidence>
<dbReference type="Proteomes" id="UP000552241">
    <property type="component" value="Unassembled WGS sequence"/>
</dbReference>
<dbReference type="EMBL" id="JACDZE010000005">
    <property type="protein sequence ID" value="MBA5630582.1"/>
    <property type="molecule type" value="Genomic_DNA"/>
</dbReference>
<sequence length="478" mass="54155">MKRLVLHFLCVPIFMSAQVQERFHDISNQVIFSTPGVSIQSSKFVSVEFENSECLTDQARFQMEVEIAQNKAIILQNNPDAFSNLGGGTVMFVDPYQPKSGLDEYGYHTLQNQVDQNLTPNNQLLDYNCGDRTYDWATGNHQGTDYILWPYPWKRMDENVMEVVAAADGIIVNKRDGHFDQNCLNNGNPNWNGFVIEHADGSQTIYMHFKKNTLNEKEIGETVVAGEYLGVAGSSGSSTIPHLHFEVRDSENNVIDPYTGDCNSMNDNSWWQVQEAYAVPRINTISTHSVATQDVDCPVVENTYEKINFIPGDMLYLKLFFRDINHGDTTHIEFKNPNGDIMYSWDWVCDWGDFYPTSYGFWEFATDNTWIDGVYTITATFGGNSYETIFGINTELGLDDRENSILSVYPNPAKNTINVAFDKPIDSVNVLGMDGRVFSQQNVTSKQAQINISNLPKGVYILRIKSGNTVEHKKFIKE</sequence>
<dbReference type="InterPro" id="IPR016047">
    <property type="entry name" value="M23ase_b-sheet_dom"/>
</dbReference>
<reference evidence="4 5" key="1">
    <citation type="submission" date="2020-07" db="EMBL/GenBank/DDBJ databases">
        <title>Moheibacter lacus sp. nov., a member of the family Flavobacteriaceae isolated from freshwater lake sediment.</title>
        <authorList>
            <person name="Liu Y."/>
        </authorList>
    </citation>
    <scope>NUCLEOTIDE SEQUENCE [LARGE SCALE GENOMIC DNA]</scope>
    <source>
        <strain evidence="4 5">BDHS18</strain>
    </source>
</reference>
<organism evidence="4 5">
    <name type="scientific">Moheibacter lacus</name>
    <dbReference type="NCBI Taxonomy" id="2745851"/>
    <lineage>
        <taxon>Bacteria</taxon>
        <taxon>Pseudomonadati</taxon>
        <taxon>Bacteroidota</taxon>
        <taxon>Flavobacteriia</taxon>
        <taxon>Flavobacteriales</taxon>
        <taxon>Weeksellaceae</taxon>
        <taxon>Moheibacter</taxon>
    </lineage>
</organism>
<dbReference type="RefSeq" id="WP_182044188.1">
    <property type="nucleotide sequence ID" value="NZ_JACDZE010000005.1"/>
</dbReference>
<feature type="domain" description="Secretion system C-terminal sorting" evidence="3">
    <location>
        <begin position="408"/>
        <end position="476"/>
    </location>
</feature>
<evidence type="ECO:0000259" key="2">
    <source>
        <dbReference type="Pfam" id="PF01551"/>
    </source>
</evidence>
<feature type="domain" description="M23ase beta-sheet core" evidence="2">
    <location>
        <begin position="162"/>
        <end position="253"/>
    </location>
</feature>
<dbReference type="NCBIfam" id="TIGR04183">
    <property type="entry name" value="Por_Secre_tail"/>
    <property type="match status" value="1"/>
</dbReference>
<comment type="caution">
    <text evidence="4">The sequence shown here is derived from an EMBL/GenBank/DDBJ whole genome shotgun (WGS) entry which is preliminary data.</text>
</comment>
<name>A0A838ZUF3_9FLAO</name>
<gene>
    <name evidence="4" type="ORF">HU137_12450</name>
</gene>
<dbReference type="GO" id="GO:0004222">
    <property type="term" value="F:metalloendopeptidase activity"/>
    <property type="evidence" value="ECO:0007669"/>
    <property type="project" value="TreeGrafter"/>
</dbReference>
<dbReference type="AlphaFoldDB" id="A0A838ZUF3"/>
<dbReference type="InterPro" id="IPR026444">
    <property type="entry name" value="Secre_tail"/>
</dbReference>
<dbReference type="CDD" id="cd12797">
    <property type="entry name" value="M23_peptidase"/>
    <property type="match status" value="1"/>
</dbReference>
<evidence type="ECO:0000256" key="1">
    <source>
        <dbReference type="ARBA" id="ARBA00022729"/>
    </source>
</evidence>
<proteinExistence type="predicted"/>
<dbReference type="PANTHER" id="PTHR21666:SF270">
    <property type="entry name" value="MUREIN HYDROLASE ACTIVATOR ENVC"/>
    <property type="match status" value="1"/>
</dbReference>
<dbReference type="Gene3D" id="2.70.70.10">
    <property type="entry name" value="Glucose Permease (Domain IIA)"/>
    <property type="match status" value="1"/>
</dbReference>
<dbReference type="Pfam" id="PF01551">
    <property type="entry name" value="Peptidase_M23"/>
    <property type="match status" value="1"/>
</dbReference>
<keyword evidence="5" id="KW-1185">Reference proteome</keyword>
<keyword evidence="1" id="KW-0732">Signal</keyword>
<dbReference type="PANTHER" id="PTHR21666">
    <property type="entry name" value="PEPTIDASE-RELATED"/>
    <property type="match status" value="1"/>
</dbReference>
<dbReference type="InterPro" id="IPR050570">
    <property type="entry name" value="Cell_wall_metabolism_enzyme"/>
</dbReference>
<protein>
    <submittedName>
        <fullName evidence="4">T9SS type A sorting domain-containing protein</fullName>
    </submittedName>
</protein>
<evidence type="ECO:0000259" key="3">
    <source>
        <dbReference type="Pfam" id="PF18962"/>
    </source>
</evidence>
<dbReference type="SUPFAM" id="SSF51261">
    <property type="entry name" value="Duplicated hybrid motif"/>
    <property type="match status" value="1"/>
</dbReference>